<reference evidence="2" key="1">
    <citation type="submission" date="2020-09" db="EMBL/GenBank/DDBJ databases">
        <title>Desulfogranum mesoprofundum gen. nov., sp. nov., a novel mesophilic, sulfate-reducing chemolithoautotroph isolated from a deep-sea hydrothermal vent chimney in the Suiyo Seamount.</title>
        <authorList>
            <person name="Hashimoto Y."/>
            <person name="Nakagawa S."/>
        </authorList>
    </citation>
    <scope>NUCLEOTIDE SEQUENCE</scope>
    <source>
        <strain evidence="2">KT2</strain>
    </source>
</reference>
<dbReference type="Proteomes" id="UP000826725">
    <property type="component" value="Chromosome"/>
</dbReference>
<dbReference type="RefSeq" id="WP_228855302.1">
    <property type="nucleotide sequence ID" value="NZ_AP024086.1"/>
</dbReference>
<keyword evidence="3" id="KW-1185">Reference proteome</keyword>
<evidence type="ECO:0000313" key="2">
    <source>
        <dbReference type="EMBL" id="BCL63000.1"/>
    </source>
</evidence>
<name>A0A8D5FST2_9BACT</name>
<evidence type="ECO:0000256" key="1">
    <source>
        <dbReference type="SAM" id="Coils"/>
    </source>
</evidence>
<sequence>MKFSPGRTVQLSRLFLVLFIIQLLGGCHTLPITNLVQKDKKQTVTKAEILFLNGNFKDAQDEYEKLLATASTAQEYQIALYGLACSQLIQATNDTELLKAIGNLQKWDALKGGEAFVENYHMLILALKQQGELIRKKNTIQALHDKNKNILIRSQKKKISQMATIVKKLQNQIEELEKIDQTFQEKRKPL</sequence>
<proteinExistence type="predicted"/>
<evidence type="ECO:0000313" key="3">
    <source>
        <dbReference type="Proteomes" id="UP000826725"/>
    </source>
</evidence>
<gene>
    <name evidence="2" type="ORF">DGMP_36930</name>
</gene>
<protein>
    <recommendedName>
        <fullName evidence="4">Tetratricopeptide repeat protein</fullName>
    </recommendedName>
</protein>
<accession>A0A8D5FST2</accession>
<feature type="coiled-coil region" evidence="1">
    <location>
        <begin position="152"/>
        <end position="186"/>
    </location>
</feature>
<dbReference type="KEGG" id="dbk:DGMP_36930"/>
<evidence type="ECO:0008006" key="4">
    <source>
        <dbReference type="Google" id="ProtNLM"/>
    </source>
</evidence>
<keyword evidence="1" id="KW-0175">Coiled coil</keyword>
<dbReference type="EMBL" id="AP024086">
    <property type="protein sequence ID" value="BCL63000.1"/>
    <property type="molecule type" value="Genomic_DNA"/>
</dbReference>
<organism evidence="2 3">
    <name type="scientific">Desulfomarina profundi</name>
    <dbReference type="NCBI Taxonomy" id="2772557"/>
    <lineage>
        <taxon>Bacteria</taxon>
        <taxon>Pseudomonadati</taxon>
        <taxon>Thermodesulfobacteriota</taxon>
        <taxon>Desulfobulbia</taxon>
        <taxon>Desulfobulbales</taxon>
        <taxon>Desulfobulbaceae</taxon>
        <taxon>Desulfomarina</taxon>
    </lineage>
</organism>
<dbReference type="AlphaFoldDB" id="A0A8D5FST2"/>